<feature type="compositionally biased region" description="Acidic residues" evidence="1">
    <location>
        <begin position="59"/>
        <end position="68"/>
    </location>
</feature>
<feature type="compositionally biased region" description="Basic residues" evidence="1">
    <location>
        <begin position="145"/>
        <end position="155"/>
    </location>
</feature>
<gene>
    <name evidence="2" type="ORF">BDN70DRAFT_598634</name>
</gene>
<reference evidence="2" key="1">
    <citation type="submission" date="2020-11" db="EMBL/GenBank/DDBJ databases">
        <authorList>
            <consortium name="DOE Joint Genome Institute"/>
            <person name="Ahrendt S."/>
            <person name="Riley R."/>
            <person name="Andreopoulos W."/>
            <person name="Labutti K."/>
            <person name="Pangilinan J."/>
            <person name="Ruiz-Duenas F.J."/>
            <person name="Barrasa J.M."/>
            <person name="Sanchez-Garcia M."/>
            <person name="Camarero S."/>
            <person name="Miyauchi S."/>
            <person name="Serrano A."/>
            <person name="Linde D."/>
            <person name="Babiker R."/>
            <person name="Drula E."/>
            <person name="Ayuso-Fernandez I."/>
            <person name="Pacheco R."/>
            <person name="Padilla G."/>
            <person name="Ferreira P."/>
            <person name="Barriuso J."/>
            <person name="Kellner H."/>
            <person name="Castanera R."/>
            <person name="Alfaro M."/>
            <person name="Ramirez L."/>
            <person name="Pisabarro A.G."/>
            <person name="Kuo A."/>
            <person name="Tritt A."/>
            <person name="Lipzen A."/>
            <person name="He G."/>
            <person name="Yan M."/>
            <person name="Ng V."/>
            <person name="Cullen D."/>
            <person name="Martin F."/>
            <person name="Rosso M.-N."/>
            <person name="Henrissat B."/>
            <person name="Hibbett D."/>
            <person name="Martinez A.T."/>
            <person name="Grigoriev I.V."/>
        </authorList>
    </citation>
    <scope>NUCLEOTIDE SEQUENCE</scope>
    <source>
        <strain evidence="2">CIRM-BRFM 674</strain>
    </source>
</reference>
<feature type="compositionally biased region" description="Low complexity" evidence="1">
    <location>
        <begin position="175"/>
        <end position="184"/>
    </location>
</feature>
<dbReference type="Proteomes" id="UP000807469">
    <property type="component" value="Unassembled WGS sequence"/>
</dbReference>
<proteinExistence type="predicted"/>
<evidence type="ECO:0000313" key="2">
    <source>
        <dbReference type="EMBL" id="KAF9480721.1"/>
    </source>
</evidence>
<comment type="caution">
    <text evidence="2">The sequence shown here is derived from an EMBL/GenBank/DDBJ whole genome shotgun (WGS) entry which is preliminary data.</text>
</comment>
<feature type="region of interest" description="Disordered" evidence="1">
    <location>
        <begin position="1"/>
        <end position="253"/>
    </location>
</feature>
<feature type="region of interest" description="Disordered" evidence="1">
    <location>
        <begin position="344"/>
        <end position="401"/>
    </location>
</feature>
<evidence type="ECO:0000313" key="3">
    <source>
        <dbReference type="Proteomes" id="UP000807469"/>
    </source>
</evidence>
<feature type="compositionally biased region" description="Basic and acidic residues" evidence="1">
    <location>
        <begin position="103"/>
        <end position="120"/>
    </location>
</feature>
<dbReference type="AlphaFoldDB" id="A0A9P5Z785"/>
<name>A0A9P5Z785_9AGAR</name>
<accession>A0A9P5Z785</accession>
<evidence type="ECO:0000256" key="1">
    <source>
        <dbReference type="SAM" id="MobiDB-lite"/>
    </source>
</evidence>
<organism evidence="2 3">
    <name type="scientific">Pholiota conissans</name>
    <dbReference type="NCBI Taxonomy" id="109636"/>
    <lineage>
        <taxon>Eukaryota</taxon>
        <taxon>Fungi</taxon>
        <taxon>Dikarya</taxon>
        <taxon>Basidiomycota</taxon>
        <taxon>Agaricomycotina</taxon>
        <taxon>Agaricomycetes</taxon>
        <taxon>Agaricomycetidae</taxon>
        <taxon>Agaricales</taxon>
        <taxon>Agaricineae</taxon>
        <taxon>Strophariaceae</taxon>
        <taxon>Pholiota</taxon>
    </lineage>
</organism>
<keyword evidence="3" id="KW-1185">Reference proteome</keyword>
<sequence>MEQSGITDKKRSFEHDEDMDDEEHEAKAKKTRLQNEAEDQLMDDEDAPRHRGSKRGAVDEYEDEDEEGGPIASGSRGKRARKVSKADSSMDVDAYDEEADDVPDLRHIESVRGKKRDRAEAGSTFGGDDEDEEAGSAGEFENDKARRRRKRRTVGRKSDVPSSARGKKRDRSDEFSGNEFSGESSPERRASASRNRKKGKRGSLLPGQAQALRRERRQGEEEGGSDISMDGSVSTSVRMNGRNVGDEWESNGIKYKVGPNFQRLRLALVKKATQKYPMPKDSQHPDRDANLQVCVEKWLTEEEYQDAKAKHMLAWQDETPSPTPAPPEKLTLDILSAQQDSVPFPSVNPTGKNLLWGSSTTTTPTMSPAPPSPPSTGVQIPAVNAGYSTPIHGGRLGRHSIATSGLPASPFNVSQVPTAKRIASTSRALNLAASVSGSPGDLITNEEVPSSPGLYDSTNASGPGTLRSLKVWSKWEKQEHEARAMMKIREANRKKAGEGEMGEGG</sequence>
<dbReference type="OrthoDB" id="9451547at2759"/>
<protein>
    <submittedName>
        <fullName evidence="2">Uncharacterized protein</fullName>
    </submittedName>
</protein>
<feature type="region of interest" description="Disordered" evidence="1">
    <location>
        <begin position="435"/>
        <end position="463"/>
    </location>
</feature>
<feature type="compositionally biased region" description="Acidic residues" evidence="1">
    <location>
        <begin position="36"/>
        <end position="46"/>
    </location>
</feature>
<feature type="compositionally biased region" description="Acidic residues" evidence="1">
    <location>
        <begin position="93"/>
        <end position="102"/>
    </location>
</feature>
<dbReference type="EMBL" id="MU155190">
    <property type="protein sequence ID" value="KAF9480721.1"/>
    <property type="molecule type" value="Genomic_DNA"/>
</dbReference>